<evidence type="ECO:0000256" key="1">
    <source>
        <dbReference type="SAM" id="SignalP"/>
    </source>
</evidence>
<dbReference type="Proteomes" id="UP000091857">
    <property type="component" value="Chromosome 15"/>
</dbReference>
<dbReference type="OMA" id="IALACHF"/>
<proteinExistence type="predicted"/>
<evidence type="ECO:0000313" key="2">
    <source>
        <dbReference type="EMBL" id="OAY28816.1"/>
    </source>
</evidence>
<dbReference type="EMBL" id="CM004401">
    <property type="protein sequence ID" value="OAY28816.1"/>
    <property type="molecule type" value="Genomic_DNA"/>
</dbReference>
<accession>A0A2C9UFJ9</accession>
<sequence>MATSSRVTLIFVAALLFHFLPLEARKLAVMEKGLRTFHGESVDLSKTTDRVLQSVTSPGIGDYRVLQSVPSPGNGHYEVWRPVTSPVVEKSRHLHSVPGHEIGN</sequence>
<dbReference type="Gramene" id="Manes.15G096300.1.v8.1">
    <property type="protein sequence ID" value="Manes.15G096300.1.v8.1.CDS.1"/>
    <property type="gene ID" value="Manes.15G096300.v8.1"/>
</dbReference>
<feature type="signal peptide" evidence="1">
    <location>
        <begin position="1"/>
        <end position="24"/>
    </location>
</feature>
<organism evidence="2 3">
    <name type="scientific">Manihot esculenta</name>
    <name type="common">Cassava</name>
    <name type="synonym">Jatropha manihot</name>
    <dbReference type="NCBI Taxonomy" id="3983"/>
    <lineage>
        <taxon>Eukaryota</taxon>
        <taxon>Viridiplantae</taxon>
        <taxon>Streptophyta</taxon>
        <taxon>Embryophyta</taxon>
        <taxon>Tracheophyta</taxon>
        <taxon>Spermatophyta</taxon>
        <taxon>Magnoliopsida</taxon>
        <taxon>eudicotyledons</taxon>
        <taxon>Gunneridae</taxon>
        <taxon>Pentapetalae</taxon>
        <taxon>rosids</taxon>
        <taxon>fabids</taxon>
        <taxon>Malpighiales</taxon>
        <taxon>Euphorbiaceae</taxon>
        <taxon>Crotonoideae</taxon>
        <taxon>Manihoteae</taxon>
        <taxon>Manihot</taxon>
    </lineage>
</organism>
<protein>
    <submittedName>
        <fullName evidence="2">Uncharacterized protein</fullName>
    </submittedName>
</protein>
<name>A0A2C9UFJ9_MANES</name>
<feature type="chain" id="PRO_5012180687" evidence="1">
    <location>
        <begin position="25"/>
        <end position="104"/>
    </location>
</feature>
<gene>
    <name evidence="2" type="ORF">MANES_15G096300v8</name>
</gene>
<keyword evidence="1" id="KW-0732">Signal</keyword>
<reference evidence="3" key="1">
    <citation type="journal article" date="2016" name="Nat. Biotechnol.">
        <title>Sequencing wild and cultivated cassava and related species reveals extensive interspecific hybridization and genetic diversity.</title>
        <authorList>
            <person name="Bredeson J.V."/>
            <person name="Lyons J.B."/>
            <person name="Prochnik S.E."/>
            <person name="Wu G.A."/>
            <person name="Ha C.M."/>
            <person name="Edsinger-Gonzales E."/>
            <person name="Grimwood J."/>
            <person name="Schmutz J."/>
            <person name="Rabbi I.Y."/>
            <person name="Egesi C."/>
            <person name="Nauluvula P."/>
            <person name="Lebot V."/>
            <person name="Ndunguru J."/>
            <person name="Mkamilo G."/>
            <person name="Bart R.S."/>
            <person name="Setter T.L."/>
            <person name="Gleadow R.M."/>
            <person name="Kulakow P."/>
            <person name="Ferguson M.E."/>
            <person name="Rounsley S."/>
            <person name="Rokhsar D.S."/>
        </authorList>
    </citation>
    <scope>NUCLEOTIDE SEQUENCE [LARGE SCALE GENOMIC DNA]</scope>
    <source>
        <strain evidence="3">cv. AM560-2</strain>
    </source>
</reference>
<comment type="caution">
    <text evidence="2">The sequence shown here is derived from an EMBL/GenBank/DDBJ whole genome shotgun (WGS) entry which is preliminary data.</text>
</comment>
<evidence type="ECO:0000313" key="3">
    <source>
        <dbReference type="Proteomes" id="UP000091857"/>
    </source>
</evidence>
<dbReference type="AlphaFoldDB" id="A0A2C9UFJ9"/>
<keyword evidence="3" id="KW-1185">Reference proteome</keyword>